<evidence type="ECO:0000256" key="2">
    <source>
        <dbReference type="PIRNR" id="PIRNR036514"/>
    </source>
</evidence>
<dbReference type="SUPFAM" id="SSF49764">
    <property type="entry name" value="HSP20-like chaperones"/>
    <property type="match status" value="1"/>
</dbReference>
<keyword evidence="3" id="KW-0862">Zinc</keyword>
<dbReference type="GO" id="GO:0005634">
    <property type="term" value="C:nucleus"/>
    <property type="evidence" value="ECO:0007669"/>
    <property type="project" value="TreeGrafter"/>
</dbReference>
<sequence length="215" mass="24272">MSITPVVRSALLNMKPLTRFGPRFRQKTNSYHMSMVPYIVREMLREMDRPTLYDQHFGLGLSPASLMDHGLLTTPLHCGYLRPWRILNQADSGMSNVVNDKDNFKVSLDVQQFKPEELTVKVVDNHVVVEGKHEERSDEHGFVSRQFTRRYLLPEDCDLQALQSSLSSDGVLQLTAPKKAIEDKGARAIPITQTNAPAVKAAPETKQQEEKTKAA</sequence>
<dbReference type="CDD" id="cd06526">
    <property type="entry name" value="metazoan_ACD"/>
    <property type="match status" value="1"/>
</dbReference>
<dbReference type="PRINTS" id="PR00299">
    <property type="entry name" value="ACRYSTALLIN"/>
</dbReference>
<dbReference type="GO" id="GO:0042026">
    <property type="term" value="P:protein refolding"/>
    <property type="evidence" value="ECO:0007669"/>
    <property type="project" value="TreeGrafter"/>
</dbReference>
<keyword evidence="1" id="KW-0346">Stress response</keyword>
<feature type="binding site" evidence="3">
    <location>
        <position position="135"/>
    </location>
    <ligand>
        <name>Zn(2+)</name>
        <dbReference type="ChEBI" id="CHEBI:29105"/>
        <label>1</label>
    </ligand>
</feature>
<evidence type="ECO:0000256" key="6">
    <source>
        <dbReference type="SAM" id="MobiDB-lite"/>
    </source>
</evidence>
<proteinExistence type="inferred from homology"/>
<reference evidence="8" key="1">
    <citation type="submission" date="2015-11" db="EMBL/GenBank/DDBJ databases">
        <title>De novo transcriptome assembly of four potential Pierce s Disease insect vectors from Arizona vineyards.</title>
        <authorList>
            <person name="Tassone E.E."/>
        </authorList>
    </citation>
    <scope>NUCLEOTIDE SEQUENCE</scope>
</reference>
<dbReference type="GO" id="GO:0051082">
    <property type="term" value="F:unfolded protein binding"/>
    <property type="evidence" value="ECO:0007669"/>
    <property type="project" value="TreeGrafter"/>
</dbReference>
<evidence type="ECO:0000313" key="8">
    <source>
        <dbReference type="EMBL" id="JAS74318.1"/>
    </source>
</evidence>
<name>A0A1B6HI24_9HEMI</name>
<dbReference type="Gene3D" id="2.60.40.790">
    <property type="match status" value="1"/>
</dbReference>
<dbReference type="InterPro" id="IPR055269">
    <property type="entry name" value="Alpha-crystallin/HSP_16"/>
</dbReference>
<dbReference type="InterPro" id="IPR001436">
    <property type="entry name" value="Alpha-crystallin/sHSP_animal"/>
</dbReference>
<evidence type="ECO:0000256" key="4">
    <source>
        <dbReference type="PROSITE-ProRule" id="PRU00285"/>
    </source>
</evidence>
<gene>
    <name evidence="8" type="ORF">g.22942</name>
</gene>
<evidence type="ECO:0000259" key="7">
    <source>
        <dbReference type="PROSITE" id="PS01031"/>
    </source>
</evidence>
<feature type="region of interest" description="Disordered" evidence="6">
    <location>
        <begin position="185"/>
        <end position="215"/>
    </location>
</feature>
<dbReference type="InterPro" id="IPR002068">
    <property type="entry name" value="A-crystallin/Hsp20_dom"/>
</dbReference>
<feature type="compositionally biased region" description="Basic and acidic residues" evidence="6">
    <location>
        <begin position="206"/>
        <end position="215"/>
    </location>
</feature>
<dbReference type="PIRSF" id="PIRSF036514">
    <property type="entry name" value="Sm_HSP_B1"/>
    <property type="match status" value="1"/>
</dbReference>
<dbReference type="Pfam" id="PF00011">
    <property type="entry name" value="HSP20"/>
    <property type="match status" value="1"/>
</dbReference>
<evidence type="ECO:0000256" key="5">
    <source>
        <dbReference type="RuleBase" id="RU003616"/>
    </source>
</evidence>
<dbReference type="InterPro" id="IPR008978">
    <property type="entry name" value="HSP20-like_chaperone"/>
</dbReference>
<protein>
    <recommendedName>
        <fullName evidence="7">SHSP domain-containing protein</fullName>
    </recommendedName>
</protein>
<dbReference type="PROSITE" id="PS01031">
    <property type="entry name" value="SHSP"/>
    <property type="match status" value="1"/>
</dbReference>
<evidence type="ECO:0000256" key="1">
    <source>
        <dbReference type="ARBA" id="ARBA00023016"/>
    </source>
</evidence>
<keyword evidence="3" id="KW-0479">Metal-binding</keyword>
<feature type="binding site" evidence="3">
    <location>
        <position position="140"/>
    </location>
    <ligand>
        <name>Zn(2+)</name>
        <dbReference type="ChEBI" id="CHEBI:29105"/>
        <label>1</label>
    </ligand>
</feature>
<feature type="binding site" evidence="3">
    <location>
        <position position="133"/>
    </location>
    <ligand>
        <name>Zn(2+)</name>
        <dbReference type="ChEBI" id="CHEBI:29105"/>
        <label>1</label>
    </ligand>
</feature>
<dbReference type="GO" id="GO:0005737">
    <property type="term" value="C:cytoplasm"/>
    <property type="evidence" value="ECO:0007669"/>
    <property type="project" value="TreeGrafter"/>
</dbReference>
<evidence type="ECO:0000256" key="3">
    <source>
        <dbReference type="PIRSR" id="PIRSR036514-1"/>
    </source>
</evidence>
<accession>A0A1B6HI24</accession>
<feature type="domain" description="SHSP" evidence="7">
    <location>
        <begin position="85"/>
        <end position="194"/>
    </location>
</feature>
<dbReference type="PANTHER" id="PTHR45640:SF13">
    <property type="entry name" value="HEAT SHOCK PROTEIN 22-RELATED"/>
    <property type="match status" value="1"/>
</dbReference>
<dbReference type="PANTHER" id="PTHR45640">
    <property type="entry name" value="HEAT SHOCK PROTEIN HSP-12.2-RELATED"/>
    <property type="match status" value="1"/>
</dbReference>
<dbReference type="AlphaFoldDB" id="A0A1B6HI24"/>
<organism evidence="8">
    <name type="scientific">Homalodisca liturata</name>
    <dbReference type="NCBI Taxonomy" id="320908"/>
    <lineage>
        <taxon>Eukaryota</taxon>
        <taxon>Metazoa</taxon>
        <taxon>Ecdysozoa</taxon>
        <taxon>Arthropoda</taxon>
        <taxon>Hexapoda</taxon>
        <taxon>Insecta</taxon>
        <taxon>Pterygota</taxon>
        <taxon>Neoptera</taxon>
        <taxon>Paraneoptera</taxon>
        <taxon>Hemiptera</taxon>
        <taxon>Auchenorrhyncha</taxon>
        <taxon>Membracoidea</taxon>
        <taxon>Cicadellidae</taxon>
        <taxon>Cicadellinae</taxon>
        <taxon>Proconiini</taxon>
        <taxon>Homalodisca</taxon>
    </lineage>
</organism>
<dbReference type="EMBL" id="GECU01033388">
    <property type="protein sequence ID" value="JAS74318.1"/>
    <property type="molecule type" value="Transcribed_RNA"/>
</dbReference>
<dbReference type="GO" id="GO:0009408">
    <property type="term" value="P:response to heat"/>
    <property type="evidence" value="ECO:0007669"/>
    <property type="project" value="UniProtKB-ARBA"/>
</dbReference>
<dbReference type="GO" id="GO:0046872">
    <property type="term" value="F:metal ion binding"/>
    <property type="evidence" value="ECO:0007669"/>
    <property type="project" value="UniProtKB-KW"/>
</dbReference>
<comment type="similarity">
    <text evidence="2 4 5">Belongs to the small heat shock protein (HSP20) family.</text>
</comment>